<dbReference type="InterPro" id="IPR003877">
    <property type="entry name" value="SPRY_dom"/>
</dbReference>
<dbReference type="InterPro" id="IPR013320">
    <property type="entry name" value="ConA-like_dom_sf"/>
</dbReference>
<evidence type="ECO:0000256" key="1">
    <source>
        <dbReference type="SAM" id="MobiDB-lite"/>
    </source>
</evidence>
<dbReference type="SMART" id="SM00449">
    <property type="entry name" value="SPRY"/>
    <property type="match status" value="2"/>
</dbReference>
<dbReference type="Proteomes" id="UP001620645">
    <property type="component" value="Unassembled WGS sequence"/>
</dbReference>
<dbReference type="EMBL" id="JBICCN010000401">
    <property type="protein sequence ID" value="KAL3071001.1"/>
    <property type="molecule type" value="Genomic_DNA"/>
</dbReference>
<dbReference type="AlphaFoldDB" id="A0ABD2HVN8"/>
<sequence>MEPSSVASSEVFGQGGNEVNDDGTNSFSDGNSRKTAIGYRRKIKELSILTVVKITVTVALISFITIENARINAELESLKKFVGKMEKQHDGQQTEFYAKMNTEKDLIKAIEIKMIALEEHKKNEEIFIAVLKDRFGNELLKAVHPDIRKNISENFSNPKQNCWDANASHSDLEVFGSESLKVHYKGDGSGRRSVFAKHPILFTESGIFFFEIKIKSCKSLCSIGLATKVMPLDGRISQNSDSCAYQSDGQFWTIDGQFLANGPTSNIGNSNFSRGDFVGCGINLATRRVIFTKNGQPLNTSDLFLSPPFGFPLFPFVSLNDSGDLIETNFGPKFKFDPAKASSNFRQNYWDANACDENLEIMATKVWLSIIHKKNSYGSWRSVFAKYSILLNKDSSNIFYYEVLVKNMDYWFISFGFAVKQKTKLDGIIQYEKGIYAHESDGEIWFGNRKEKGKKYEEYSYGVDDTVGMGINLATRRLFFTKNGLRLDFSDRLVDPSFTDDSFHPFLTLGHSDDKIEANFGPNFKFDLATL</sequence>
<gene>
    <name evidence="3" type="ORF">niasHS_016199</name>
</gene>
<protein>
    <recommendedName>
        <fullName evidence="2">B30.2/SPRY domain-containing protein</fullName>
    </recommendedName>
</protein>
<feature type="domain" description="B30.2/SPRY" evidence="2">
    <location>
        <begin position="139"/>
        <end position="335"/>
    </location>
</feature>
<evidence type="ECO:0000259" key="2">
    <source>
        <dbReference type="PROSITE" id="PS50188"/>
    </source>
</evidence>
<dbReference type="Pfam" id="PF00622">
    <property type="entry name" value="SPRY"/>
    <property type="match status" value="2"/>
</dbReference>
<dbReference type="InterPro" id="IPR001870">
    <property type="entry name" value="B30.2/SPRY"/>
</dbReference>
<dbReference type="InterPro" id="IPR050618">
    <property type="entry name" value="Ubq-SigPath_Reg"/>
</dbReference>
<dbReference type="PANTHER" id="PTHR12864">
    <property type="entry name" value="RAN BINDING PROTEIN 9-RELATED"/>
    <property type="match status" value="1"/>
</dbReference>
<evidence type="ECO:0000313" key="3">
    <source>
        <dbReference type="EMBL" id="KAL3071001.1"/>
    </source>
</evidence>
<feature type="domain" description="B30.2/SPRY" evidence="2">
    <location>
        <begin position="328"/>
        <end position="525"/>
    </location>
</feature>
<keyword evidence="4" id="KW-1185">Reference proteome</keyword>
<comment type="caution">
    <text evidence="3">The sequence shown here is derived from an EMBL/GenBank/DDBJ whole genome shotgun (WGS) entry which is preliminary data.</text>
</comment>
<dbReference type="CDD" id="cd12885">
    <property type="entry name" value="SPRY_RanBP_like"/>
    <property type="match status" value="2"/>
</dbReference>
<accession>A0ABD2HVN8</accession>
<proteinExistence type="predicted"/>
<feature type="region of interest" description="Disordered" evidence="1">
    <location>
        <begin position="1"/>
        <end position="31"/>
    </location>
</feature>
<evidence type="ECO:0000313" key="4">
    <source>
        <dbReference type="Proteomes" id="UP001620645"/>
    </source>
</evidence>
<organism evidence="3 4">
    <name type="scientific">Heterodera schachtii</name>
    <name type="common">Sugarbeet cyst nematode worm</name>
    <name type="synonym">Tylenchus schachtii</name>
    <dbReference type="NCBI Taxonomy" id="97005"/>
    <lineage>
        <taxon>Eukaryota</taxon>
        <taxon>Metazoa</taxon>
        <taxon>Ecdysozoa</taxon>
        <taxon>Nematoda</taxon>
        <taxon>Chromadorea</taxon>
        <taxon>Rhabditida</taxon>
        <taxon>Tylenchina</taxon>
        <taxon>Tylenchomorpha</taxon>
        <taxon>Tylenchoidea</taxon>
        <taxon>Heteroderidae</taxon>
        <taxon>Heteroderinae</taxon>
        <taxon>Heterodera</taxon>
    </lineage>
</organism>
<dbReference type="InterPro" id="IPR044736">
    <property type="entry name" value="Gid1/RanBPM/SPLA_SPRY"/>
</dbReference>
<dbReference type="Gene3D" id="2.60.120.920">
    <property type="match status" value="2"/>
</dbReference>
<dbReference type="SUPFAM" id="SSF49899">
    <property type="entry name" value="Concanavalin A-like lectins/glucanases"/>
    <property type="match status" value="2"/>
</dbReference>
<dbReference type="InterPro" id="IPR043136">
    <property type="entry name" value="B30.2/SPRY_sf"/>
</dbReference>
<dbReference type="PROSITE" id="PS50188">
    <property type="entry name" value="B302_SPRY"/>
    <property type="match status" value="2"/>
</dbReference>
<feature type="compositionally biased region" description="Polar residues" evidence="1">
    <location>
        <begin position="22"/>
        <end position="31"/>
    </location>
</feature>
<reference evidence="3 4" key="1">
    <citation type="submission" date="2024-10" db="EMBL/GenBank/DDBJ databases">
        <authorList>
            <person name="Kim D."/>
        </authorList>
    </citation>
    <scope>NUCLEOTIDE SEQUENCE [LARGE SCALE GENOMIC DNA]</scope>
    <source>
        <strain evidence="3">Taebaek</strain>
    </source>
</reference>
<name>A0ABD2HVN8_HETSC</name>